<evidence type="ECO:0000313" key="4">
    <source>
        <dbReference type="Proteomes" id="UP001612928"/>
    </source>
</evidence>
<name>A0ABW8ACG0_9ACTN</name>
<feature type="region of interest" description="Disordered" evidence="1">
    <location>
        <begin position="211"/>
        <end position="259"/>
    </location>
</feature>
<gene>
    <name evidence="3" type="ORF">ACIBP5_31170</name>
</gene>
<accession>A0ABW8ACG0</accession>
<dbReference type="Pfam" id="PF25148">
    <property type="entry name" value="DUF7824"/>
    <property type="match status" value="1"/>
</dbReference>
<evidence type="ECO:0000256" key="1">
    <source>
        <dbReference type="SAM" id="MobiDB-lite"/>
    </source>
</evidence>
<proteinExistence type="predicted"/>
<dbReference type="RefSeq" id="WP_397024698.1">
    <property type="nucleotide sequence ID" value="NZ_JBITMB010000008.1"/>
</dbReference>
<evidence type="ECO:0000259" key="2">
    <source>
        <dbReference type="Pfam" id="PF25148"/>
    </source>
</evidence>
<reference evidence="3 4" key="1">
    <citation type="submission" date="2024-10" db="EMBL/GenBank/DDBJ databases">
        <title>The Natural Products Discovery Center: Release of the First 8490 Sequenced Strains for Exploring Actinobacteria Biosynthetic Diversity.</title>
        <authorList>
            <person name="Kalkreuter E."/>
            <person name="Kautsar S.A."/>
            <person name="Yang D."/>
            <person name="Bader C.D."/>
            <person name="Teijaro C.N."/>
            <person name="Fluegel L."/>
            <person name="Davis C.M."/>
            <person name="Simpson J.R."/>
            <person name="Lauterbach L."/>
            <person name="Steele A.D."/>
            <person name="Gui C."/>
            <person name="Meng S."/>
            <person name="Li G."/>
            <person name="Viehrig K."/>
            <person name="Ye F."/>
            <person name="Su P."/>
            <person name="Kiefer A.F."/>
            <person name="Nichols A."/>
            <person name="Cepeda A.J."/>
            <person name="Yan W."/>
            <person name="Fan B."/>
            <person name="Jiang Y."/>
            <person name="Adhikari A."/>
            <person name="Zheng C.-J."/>
            <person name="Schuster L."/>
            <person name="Cowan T.M."/>
            <person name="Smanski M.J."/>
            <person name="Chevrette M.G."/>
            <person name="De Carvalho L.P.S."/>
            <person name="Shen B."/>
        </authorList>
    </citation>
    <scope>NUCLEOTIDE SEQUENCE [LARGE SCALE GENOMIC DNA]</scope>
    <source>
        <strain evidence="3 4">NPDC049503</strain>
    </source>
</reference>
<evidence type="ECO:0000313" key="3">
    <source>
        <dbReference type="EMBL" id="MFI7444455.1"/>
    </source>
</evidence>
<sequence length="950" mass="102558">MSDQRSGTAWDAVRAAIDAEDAAAVAALVAGFGDSERREVARELPGHIAEVRRTGEARDVERREAMQRAWDARVAEYRRRTGDGHSPTDYYWDLWVHHETYVGSRWIEPMRVAGAGTLGGAAAVVSWLHRRDFQRWTEPAGLDDVPLILQVIAARPAAWQADLAVRLALRLRAPRRGAGRADRSLRLALEALRRTGTEPPPHDPLTVAWVTSWDAPPPADPAMDQPPGQSEDQPADQSASRTASPIAGQSPPPADPAADPLFEAMLPRLFDAEGVGRLLRDDRSRPAWLARLARDGQVSRRSLLDGCVSRFLRGGTAADLRFFVRLHDELDPEPEEVALRRRDYLRLLPAAPPNVAELALKRLRGLGPLGPLDPDEAAEAVEGLVFRAEGKLARAGLVWLDRLARDHRGDLDGYAGAMGAALVSESAEVRARAARLAVKHAARFTPVGAEQIREALPLMPPGEGVALAEVFGGEAAPAEPEPEGPRWTPVPLPSAPEPARVTPPVLGPAGLPTHRLSEHRWLVAERWLDVFVRLAATDRAALTEALAPVAAVFPEERYLWSPWWHQKEWAAAMAKELAEPGAEAKAVAGHPEIPPTAQERVPDSAAPGRLVPLRRFAEVYQALVDGTLPPYLLATPTHANGRLDPAELVDRLEGYERAGVEALPVDLEQALLRLPRAVPPAVAERAAALTGTAGRAAARWMTDPPAEPRVTLRLEERGSDVFVVPEIVTGPTRSAVLDEAFAHRRGDDGADALKALLSIVPGHRELVAAHAVHQVLAGHGYGKPTAALLADLAAAEGPGGPGTALLAAHCLCTEPEETLRPLLWLAASGGLPGAEVGAQLALLFRHDEARNSREYRTYSVAEVLAVLEQAAWCGAHREVWQIMSGLLAGYLPGPGEKATVLHTRMTTFAVEVAGWADARGELPLIAELAARRRESGLVRQARRLHARLTG</sequence>
<feature type="compositionally biased region" description="Polar residues" evidence="1">
    <location>
        <begin position="228"/>
        <end position="243"/>
    </location>
</feature>
<comment type="caution">
    <text evidence="3">The sequence shown here is derived from an EMBL/GenBank/DDBJ whole genome shotgun (WGS) entry which is preliminary data.</text>
</comment>
<dbReference type="Proteomes" id="UP001612928">
    <property type="component" value="Unassembled WGS sequence"/>
</dbReference>
<protein>
    <submittedName>
        <fullName evidence="3">DUF6493 family protein</fullName>
    </submittedName>
</protein>
<organism evidence="3 4">
    <name type="scientific">Nonomuraea indica</name>
    <dbReference type="NCBI Taxonomy" id="1581193"/>
    <lineage>
        <taxon>Bacteria</taxon>
        <taxon>Bacillati</taxon>
        <taxon>Actinomycetota</taxon>
        <taxon>Actinomycetes</taxon>
        <taxon>Streptosporangiales</taxon>
        <taxon>Streptosporangiaceae</taxon>
        <taxon>Nonomuraea</taxon>
    </lineage>
</organism>
<feature type="domain" description="DUF7824" evidence="2">
    <location>
        <begin position="613"/>
        <end position="690"/>
    </location>
</feature>
<keyword evidence="4" id="KW-1185">Reference proteome</keyword>
<dbReference type="EMBL" id="JBITMB010000008">
    <property type="protein sequence ID" value="MFI7444455.1"/>
    <property type="molecule type" value="Genomic_DNA"/>
</dbReference>
<dbReference type="InterPro" id="IPR056726">
    <property type="entry name" value="DUF7824"/>
</dbReference>